<dbReference type="STRING" id="454171.CP488_00831"/>
<dbReference type="KEGG" id="ccz:CCALI_00326"/>
<dbReference type="EMBL" id="HF951689">
    <property type="protein sequence ID" value="CCW34163.1"/>
    <property type="molecule type" value="Genomic_DNA"/>
</dbReference>
<dbReference type="InterPro" id="IPR029058">
    <property type="entry name" value="AB_hydrolase_fold"/>
</dbReference>
<evidence type="ECO:0000313" key="2">
    <source>
        <dbReference type="Proteomes" id="UP000014227"/>
    </source>
</evidence>
<dbReference type="FunCoup" id="S0EWP6">
    <property type="interactions" value="1"/>
</dbReference>
<name>S0EWP6_CHTCT</name>
<dbReference type="Gene3D" id="3.40.50.1820">
    <property type="entry name" value="alpha/beta hydrolase"/>
    <property type="match status" value="1"/>
</dbReference>
<dbReference type="InterPro" id="IPR000801">
    <property type="entry name" value="Esterase-like"/>
</dbReference>
<keyword evidence="2" id="KW-1185">Reference proteome</keyword>
<dbReference type="eggNOG" id="COG0627">
    <property type="taxonomic scope" value="Bacteria"/>
</dbReference>
<proteinExistence type="predicted"/>
<dbReference type="Pfam" id="PF00756">
    <property type="entry name" value="Esterase"/>
    <property type="match status" value="1"/>
</dbReference>
<dbReference type="PANTHER" id="PTHR48098:SF1">
    <property type="entry name" value="DIACYLGLYCEROL ACYLTRANSFERASE_MYCOLYLTRANSFERASE AG85A"/>
    <property type="match status" value="1"/>
</dbReference>
<dbReference type="SUPFAM" id="SSF53474">
    <property type="entry name" value="alpha/beta-Hydrolases"/>
    <property type="match status" value="1"/>
</dbReference>
<dbReference type="Proteomes" id="UP000014227">
    <property type="component" value="Chromosome I"/>
</dbReference>
<dbReference type="InParanoid" id="S0EWP6"/>
<dbReference type="InterPro" id="IPR050583">
    <property type="entry name" value="Mycobacterial_A85_antigen"/>
</dbReference>
<dbReference type="AlphaFoldDB" id="S0EWP6"/>
<gene>
    <name evidence="1" type="ORF">CCALI_00326</name>
</gene>
<dbReference type="OrthoDB" id="9803578at2"/>
<evidence type="ECO:0000313" key="1">
    <source>
        <dbReference type="EMBL" id="CCW34163.1"/>
    </source>
</evidence>
<dbReference type="GO" id="GO:0016747">
    <property type="term" value="F:acyltransferase activity, transferring groups other than amino-acyl groups"/>
    <property type="evidence" value="ECO:0007669"/>
    <property type="project" value="TreeGrafter"/>
</dbReference>
<dbReference type="HOGENOM" id="CLU_037618_3_0_0"/>
<dbReference type="PANTHER" id="PTHR48098">
    <property type="entry name" value="ENTEROCHELIN ESTERASE-RELATED"/>
    <property type="match status" value="1"/>
</dbReference>
<protein>
    <submittedName>
        <fullName evidence="1">Predicted esterase</fullName>
    </submittedName>
</protein>
<accession>S0EWP6</accession>
<dbReference type="PATRIC" id="fig|1303518.3.peg.332"/>
<sequence>MSVGRVEERTYYSQALKRTQPFSVYLPELNRNEQLPLLILLHGRGGSHRDWFEQTRAIRYLAGYYLCVVCPQGDDGWYTDAFDGSGAYETDLIACLIPHLQATLPIAPPGKAWAIEGLSMGGYGAIKLALRHYKLFGTAVSHSGAFDITQSTHPHPVFGDLQTCRRFRRQHNVYALAEEALCRYPYERAALWIDCGLQDELLASTRRFHNHLHFIGYGHEYKEEPGYHTWPYWDRAFRAALPWVAQRVGAKSVGGRFK</sequence>
<organism evidence="1 2">
    <name type="scientific">Chthonomonas calidirosea (strain DSM 23976 / ICMP 18418 / T49)</name>
    <dbReference type="NCBI Taxonomy" id="1303518"/>
    <lineage>
        <taxon>Bacteria</taxon>
        <taxon>Bacillati</taxon>
        <taxon>Armatimonadota</taxon>
        <taxon>Chthonomonadia</taxon>
        <taxon>Chthonomonadales</taxon>
        <taxon>Chthonomonadaceae</taxon>
        <taxon>Chthonomonas</taxon>
    </lineage>
</organism>
<reference evidence="2" key="1">
    <citation type="submission" date="2013-03" db="EMBL/GenBank/DDBJ databases">
        <title>Genome sequence of Chthonomonas calidirosea, the first sequenced genome from the Armatimonadetes phylum (formally candidate division OP10).</title>
        <authorList>
            <person name="Lee K.C.Y."/>
            <person name="Morgan X.C."/>
            <person name="Dunfield P.F."/>
            <person name="Tamas I."/>
            <person name="Houghton K.M."/>
            <person name="Vyssotski M."/>
            <person name="Ryan J.L.J."/>
            <person name="Lagutin K."/>
            <person name="McDonald I.R."/>
            <person name="Stott M.B."/>
        </authorList>
    </citation>
    <scope>NUCLEOTIDE SEQUENCE [LARGE SCALE GENOMIC DNA]</scope>
    <source>
        <strain evidence="2">DSM 23976 / ICMP 18418 / T49</strain>
    </source>
</reference>
<dbReference type="RefSeq" id="WP_016481726.1">
    <property type="nucleotide sequence ID" value="NC_021487.1"/>
</dbReference>